<evidence type="ECO:0000313" key="3">
    <source>
        <dbReference type="Proteomes" id="UP000076738"/>
    </source>
</evidence>
<gene>
    <name evidence="2" type="ORF">CALVIDRAFT_379500</name>
</gene>
<name>A0A167Q3X0_CALVF</name>
<dbReference type="Proteomes" id="UP000076738">
    <property type="component" value="Unassembled WGS sequence"/>
</dbReference>
<organism evidence="2 3">
    <name type="scientific">Calocera viscosa (strain TUFC12733)</name>
    <dbReference type="NCBI Taxonomy" id="1330018"/>
    <lineage>
        <taxon>Eukaryota</taxon>
        <taxon>Fungi</taxon>
        <taxon>Dikarya</taxon>
        <taxon>Basidiomycota</taxon>
        <taxon>Agaricomycotina</taxon>
        <taxon>Dacrymycetes</taxon>
        <taxon>Dacrymycetales</taxon>
        <taxon>Dacrymycetaceae</taxon>
        <taxon>Calocera</taxon>
    </lineage>
</organism>
<keyword evidence="1" id="KW-1133">Transmembrane helix</keyword>
<keyword evidence="1" id="KW-0472">Membrane</keyword>
<evidence type="ECO:0000256" key="1">
    <source>
        <dbReference type="SAM" id="Phobius"/>
    </source>
</evidence>
<keyword evidence="1" id="KW-0812">Transmembrane</keyword>
<feature type="transmembrane region" description="Helical" evidence="1">
    <location>
        <begin position="20"/>
        <end position="44"/>
    </location>
</feature>
<sequence length="59" mass="6888">MHVFSHYLLPSRTRTMFSPFCYISAFLCLRPAVWSACTVLVAYIRPLWSCVEWGNGFVR</sequence>
<dbReference type="AlphaFoldDB" id="A0A167Q3X0"/>
<keyword evidence="3" id="KW-1185">Reference proteome</keyword>
<accession>A0A167Q3X0</accession>
<dbReference type="EMBL" id="KV417272">
    <property type="protein sequence ID" value="KZO99386.1"/>
    <property type="molecule type" value="Genomic_DNA"/>
</dbReference>
<protein>
    <submittedName>
        <fullName evidence="2">Uncharacterized protein</fullName>
    </submittedName>
</protein>
<reference evidence="2 3" key="1">
    <citation type="journal article" date="2016" name="Mol. Biol. Evol.">
        <title>Comparative Genomics of Early-Diverging Mushroom-Forming Fungi Provides Insights into the Origins of Lignocellulose Decay Capabilities.</title>
        <authorList>
            <person name="Nagy L.G."/>
            <person name="Riley R."/>
            <person name="Tritt A."/>
            <person name="Adam C."/>
            <person name="Daum C."/>
            <person name="Floudas D."/>
            <person name="Sun H."/>
            <person name="Yadav J.S."/>
            <person name="Pangilinan J."/>
            <person name="Larsson K.H."/>
            <person name="Matsuura K."/>
            <person name="Barry K."/>
            <person name="Labutti K."/>
            <person name="Kuo R."/>
            <person name="Ohm R.A."/>
            <person name="Bhattacharya S.S."/>
            <person name="Shirouzu T."/>
            <person name="Yoshinaga Y."/>
            <person name="Martin F.M."/>
            <person name="Grigoriev I.V."/>
            <person name="Hibbett D.S."/>
        </authorList>
    </citation>
    <scope>NUCLEOTIDE SEQUENCE [LARGE SCALE GENOMIC DNA]</scope>
    <source>
        <strain evidence="2 3">TUFC12733</strain>
    </source>
</reference>
<evidence type="ECO:0000313" key="2">
    <source>
        <dbReference type="EMBL" id="KZO99386.1"/>
    </source>
</evidence>
<proteinExistence type="predicted"/>